<sequence>MRVRGITPGILRGDVAGGSGLGSPHRWVVERGFTWLHA</sequence>
<dbReference type="AlphaFoldDB" id="A0A6J4HR74"/>
<evidence type="ECO:0000313" key="1">
    <source>
        <dbReference type="EMBL" id="CAA9231499.1"/>
    </source>
</evidence>
<accession>A0A6J4HR74</accession>
<organism evidence="1">
    <name type="scientific">uncultured Blastococcus sp</name>
    <dbReference type="NCBI Taxonomy" id="217144"/>
    <lineage>
        <taxon>Bacteria</taxon>
        <taxon>Bacillati</taxon>
        <taxon>Actinomycetota</taxon>
        <taxon>Actinomycetes</taxon>
        <taxon>Geodermatophilales</taxon>
        <taxon>Geodermatophilaceae</taxon>
        <taxon>Blastococcus</taxon>
        <taxon>environmental samples</taxon>
    </lineage>
</organism>
<dbReference type="EMBL" id="CADCTN010000072">
    <property type="protein sequence ID" value="CAA9231499.1"/>
    <property type="molecule type" value="Genomic_DNA"/>
</dbReference>
<gene>
    <name evidence="1" type="ORF">AVDCRST_MAG52-1034</name>
</gene>
<name>A0A6J4HR74_9ACTN</name>
<protein>
    <submittedName>
        <fullName evidence="1">Uncharacterized protein</fullName>
    </submittedName>
</protein>
<proteinExistence type="predicted"/>
<reference evidence="1" key="1">
    <citation type="submission" date="2020-02" db="EMBL/GenBank/DDBJ databases">
        <authorList>
            <person name="Meier V. D."/>
        </authorList>
    </citation>
    <scope>NUCLEOTIDE SEQUENCE</scope>
    <source>
        <strain evidence="1">AVDCRST_MAG52</strain>
    </source>
</reference>